<dbReference type="InterPro" id="IPR006175">
    <property type="entry name" value="YjgF/YER057c/UK114"/>
</dbReference>
<reference evidence="2 5" key="5">
    <citation type="submission" date="2020-02" db="EMBL/GenBank/DDBJ databases">
        <title>Newly sequenced genome of strain CSTR1 showed variability in Candidatus Kuenenia stuttgartiensis genomes.</title>
        <authorList>
            <person name="Ding C."/>
            <person name="Adrian L."/>
        </authorList>
    </citation>
    <scope>NUCLEOTIDE SEQUENCE [LARGE SCALE GENOMIC DNA]</scope>
    <source>
        <strain evidence="2 5">CSTR1</strain>
    </source>
</reference>
<evidence type="ECO:0000313" key="4">
    <source>
        <dbReference type="Proteomes" id="UP000221734"/>
    </source>
</evidence>
<dbReference type="KEGG" id="kst:KSMBR1_1163"/>
<dbReference type="Proteomes" id="UP000221734">
    <property type="component" value="Chromosome Kuenenia_stuttgartiensis_MBR1"/>
</dbReference>
<dbReference type="RefSeq" id="WP_099324450.1">
    <property type="nucleotide sequence ID" value="NZ_CP049055.1"/>
</dbReference>
<reference evidence="1" key="1">
    <citation type="journal article" date="2006" name="Nature">
        <title>Deciphering the evolution and metabolism of an anammox bacterium from a community genome.</title>
        <authorList>
            <person name="Strous M."/>
            <person name="Pelletier E."/>
            <person name="Mangenot S."/>
            <person name="Rattei T."/>
            <person name="Lehner A."/>
            <person name="Taylor M.W."/>
            <person name="Horn M."/>
            <person name="Daims H."/>
            <person name="Bartol-Mavel D."/>
            <person name="Wincker P."/>
            <person name="Barbe V."/>
            <person name="Fonknechten N."/>
            <person name="Vallenet D."/>
            <person name="Segurens B."/>
            <person name="Schenowitz-Truong C."/>
            <person name="Medigue C."/>
            <person name="Collingro A."/>
            <person name="Snel B."/>
            <person name="Dutilh B.E."/>
            <person name="OpDenCamp H.J.M."/>
            <person name="vanDerDrift C."/>
            <person name="Cirpus I."/>
            <person name="vanDePas-Schoonen K.T."/>
            <person name="Harhangi H.R."/>
            <person name="vanNiftrik L."/>
            <person name="Schmid M."/>
            <person name="Keltjens J."/>
            <person name="vanDeVossenberg J."/>
            <person name="Kartal B."/>
            <person name="Meier H."/>
            <person name="Frishman D."/>
            <person name="Huynen M.A."/>
            <person name="Mewes H."/>
            <person name="Weissenbach J."/>
            <person name="Jetten M.S.M."/>
            <person name="Wagner M."/>
            <person name="LePaslier D."/>
        </authorList>
    </citation>
    <scope>NUCLEOTIDE SEQUENCE</scope>
</reference>
<dbReference type="EMBL" id="CP049055">
    <property type="protein sequence ID" value="QII10494.1"/>
    <property type="molecule type" value="Genomic_DNA"/>
</dbReference>
<evidence type="ECO:0008006" key="6">
    <source>
        <dbReference type="Google" id="ProtNLM"/>
    </source>
</evidence>
<proteinExistence type="predicted"/>
<evidence type="ECO:0000313" key="3">
    <source>
        <dbReference type="EMBL" id="SOH03666.1"/>
    </source>
</evidence>
<gene>
    <name evidence="2" type="ORF">KsCSTR_11150</name>
    <name evidence="3" type="ORF">KSMBR1_1163</name>
    <name evidence="1" type="ORF">kustd1403</name>
</gene>
<dbReference type="Pfam" id="PF01042">
    <property type="entry name" value="Ribonuc_L-PSP"/>
    <property type="match status" value="1"/>
</dbReference>
<dbReference type="OrthoDB" id="9803101at2"/>
<reference evidence="1" key="2">
    <citation type="submission" date="2006-01" db="EMBL/GenBank/DDBJ databases">
        <authorList>
            <person name="Genoscope"/>
        </authorList>
    </citation>
    <scope>NUCLEOTIDE SEQUENCE</scope>
</reference>
<dbReference type="Gene3D" id="3.30.1330.40">
    <property type="entry name" value="RutC-like"/>
    <property type="match status" value="1"/>
</dbReference>
<reference evidence="4" key="4">
    <citation type="submission" date="2017-10" db="EMBL/GenBank/DDBJ databases">
        <authorList>
            <person name="Frank J."/>
        </authorList>
    </citation>
    <scope>NUCLEOTIDE SEQUENCE [LARGE SCALE GENOMIC DNA]</scope>
</reference>
<reference evidence="3" key="3">
    <citation type="submission" date="2017-10" db="EMBL/GenBank/DDBJ databases">
        <authorList>
            <person name="Banno H."/>
            <person name="Chua N.-H."/>
        </authorList>
    </citation>
    <scope>NUCLEOTIDE SEQUENCE [LARGE SCALE GENOMIC DNA]</scope>
    <source>
        <strain evidence="3">Kuenenia_mbr1_ru-nijmegen</strain>
    </source>
</reference>
<dbReference type="SUPFAM" id="SSF55298">
    <property type="entry name" value="YjgF-like"/>
    <property type="match status" value="1"/>
</dbReference>
<dbReference type="Proteomes" id="UP000501926">
    <property type="component" value="Chromosome"/>
</dbReference>
<accession>Q1PYJ8</accession>
<evidence type="ECO:0000313" key="5">
    <source>
        <dbReference type="Proteomes" id="UP000501926"/>
    </source>
</evidence>
<sequence length="170" mass="19198">MANLTLADLDALPIDKALQLSFKERDTLLDLILRDSLKNVGKQPERQVGLMSDYFEEDMVRLTKIRAIKIRCGGFIPVDASGEVPSLVPKEQFKLVFSNLKTALEAMGSKPDRIVNLIIFLKNMDYWGEMNAVYKEFVKSCPTRAAIGIQDLNKTYQIELVNVIAYKVAK</sequence>
<protein>
    <recommendedName>
        <fullName evidence="6">RidA family protein</fullName>
    </recommendedName>
</protein>
<name>Q1PYJ8_KUEST</name>
<dbReference type="CDD" id="cd00448">
    <property type="entry name" value="YjgF_YER057c_UK114_family"/>
    <property type="match status" value="1"/>
</dbReference>
<dbReference type="EMBL" id="LT934425">
    <property type="protein sequence ID" value="SOH03666.1"/>
    <property type="molecule type" value="Genomic_DNA"/>
</dbReference>
<keyword evidence="4" id="KW-1185">Reference proteome</keyword>
<dbReference type="AlphaFoldDB" id="Q1PYJ8"/>
<evidence type="ECO:0000313" key="2">
    <source>
        <dbReference type="EMBL" id="QII10494.1"/>
    </source>
</evidence>
<dbReference type="InterPro" id="IPR035959">
    <property type="entry name" value="RutC-like_sf"/>
</dbReference>
<dbReference type="EMBL" id="CT573072">
    <property type="protein sequence ID" value="CAJ72148.1"/>
    <property type="molecule type" value="Genomic_DNA"/>
</dbReference>
<organism evidence="1">
    <name type="scientific">Kuenenia stuttgartiensis</name>
    <dbReference type="NCBI Taxonomy" id="174633"/>
    <lineage>
        <taxon>Bacteria</taxon>
        <taxon>Pseudomonadati</taxon>
        <taxon>Planctomycetota</taxon>
        <taxon>Candidatus Brocadiia</taxon>
        <taxon>Candidatus Brocadiales</taxon>
        <taxon>Candidatus Brocadiaceae</taxon>
        <taxon>Candidatus Kuenenia</taxon>
    </lineage>
</organism>
<evidence type="ECO:0000313" key="1">
    <source>
        <dbReference type="EMBL" id="CAJ72148.1"/>
    </source>
</evidence>